<evidence type="ECO:0000313" key="1">
    <source>
        <dbReference type="EMBL" id="GAA0216634.1"/>
    </source>
</evidence>
<dbReference type="EMBL" id="BAAAFN010000004">
    <property type="protein sequence ID" value="GAA0216634.1"/>
    <property type="molecule type" value="Genomic_DNA"/>
</dbReference>
<keyword evidence="2" id="KW-1185">Reference proteome</keyword>
<organism evidence="1 2">
    <name type="scientific">Castellaniella daejeonensis</name>
    <dbReference type="NCBI Taxonomy" id="659013"/>
    <lineage>
        <taxon>Bacteria</taxon>
        <taxon>Pseudomonadati</taxon>
        <taxon>Pseudomonadota</taxon>
        <taxon>Betaproteobacteria</taxon>
        <taxon>Burkholderiales</taxon>
        <taxon>Alcaligenaceae</taxon>
        <taxon>Castellaniella</taxon>
    </lineage>
</organism>
<gene>
    <name evidence="1" type="ORF">GCM10009125_02010</name>
</gene>
<accession>A0ABN0TA92</accession>
<proteinExistence type="predicted"/>
<protein>
    <submittedName>
        <fullName evidence="1">Uncharacterized protein</fullName>
    </submittedName>
</protein>
<comment type="caution">
    <text evidence="1">The sequence shown here is derived from an EMBL/GenBank/DDBJ whole genome shotgun (WGS) entry which is preliminary data.</text>
</comment>
<dbReference type="Proteomes" id="UP001501176">
    <property type="component" value="Unassembled WGS sequence"/>
</dbReference>
<sequence length="962" mass="107217">MDLRAWNQRLAEHFGALARDRKDVPVFALEHGLAQAELLALQNTLRAHIQVSAPARDHQLVWVVYAAEIGYGYAGNEYWQTFEDRTPGWRLNGRRDWIRDAFVAFQRKFAGAKPSGPWAEQFSIIAWPITHAILPCDLQQQLARILYELRHSFSGELFDEPQRLGDFIAARSWNTSARFQNLVQAPALVGQIAAALLLQGKEGFKTLLHPTTLKRIGDDVDSERRGRDWLRSARHAAEERARIRGLTIGRSTNTTFQRREEAREEVARLGIEPRLVLRPIEGSRWEVSLEIPDLSHLLLRFPQVREVLTESRCTVAGAAGRPLARGRCLHGPQRVPLSRWPQPDDVLLKFERTDAQLEYLLRAECMLRPGTSWLFKVASDGLAYESRGMRVRADSKYLLVSTEPFAKSPVARPVELACQGVHAMLLDVPAALTSEWEQALKQFQVTQAKSIEVWPAGLAAVAWDGEGYGEWLASETPTLAIRSDHAMDELTIAMGDGPSLSLTLTDTPPGEAVFVELPPLPVGLHKFSVAARSGSSADSEVIGDLDVVMRVREARPWSPGSTAHGPLEIELDPAAPSLEQLWEGKAAVRVRGPAGRQVMIRVQMFVKAGEAPLFERQLPPVTLPLPSEEWARHFEAYIKNDKSAQGAYDDTHVCEIELTAEELGVFTFRFEREFTPLRWSLRKNSSGFIALLRDDADSDAPVIERYSFESPAVGEKLPSGVEHNVPRTGGLYVAASGDFKVAIVVPPVVETLSDLQFEPRIDARGRTVESIAQLLALARLWNSARHSGELVGRARQRLILRAIATRISSLIGGDNWSRCERDFSREKIGIGMLRRAIPMQRNHKNSDWRPITFDQIFPRDILTRLADAPLAERGAAFKDFAENSLSLEQEGSLLWLSEFSLRMASAPSSLENWAGSHLKKGINALLGAPSLACTARFLVLAIDQMRTVPTGADEIYAGWGWS</sequence>
<dbReference type="RefSeq" id="WP_343819610.1">
    <property type="nucleotide sequence ID" value="NZ_BAAAFN010000004.1"/>
</dbReference>
<name>A0ABN0TA92_9BURK</name>
<evidence type="ECO:0000313" key="2">
    <source>
        <dbReference type="Proteomes" id="UP001501176"/>
    </source>
</evidence>
<reference evidence="1 2" key="1">
    <citation type="journal article" date="2019" name="Int. J. Syst. Evol. Microbiol.">
        <title>The Global Catalogue of Microorganisms (GCM) 10K type strain sequencing project: providing services to taxonomists for standard genome sequencing and annotation.</title>
        <authorList>
            <consortium name="The Broad Institute Genomics Platform"/>
            <consortium name="The Broad Institute Genome Sequencing Center for Infectious Disease"/>
            <person name="Wu L."/>
            <person name="Ma J."/>
        </authorList>
    </citation>
    <scope>NUCLEOTIDE SEQUENCE [LARGE SCALE GENOMIC DNA]</scope>
    <source>
        <strain evidence="1 2">JCM 16240</strain>
    </source>
</reference>